<comment type="caution">
    <text evidence="1">The sequence shown here is derived from an EMBL/GenBank/DDBJ whole genome shotgun (WGS) entry which is preliminary data.</text>
</comment>
<protein>
    <submittedName>
        <fullName evidence="1">Uncharacterized protein</fullName>
    </submittedName>
</protein>
<gene>
    <name evidence="1" type="ORF">RJT34_07294</name>
</gene>
<sequence length="83" mass="9042">MVDGGAVMEGGWLVAVDVMVNGGCGEDMVTPNHHLDFDGGLWKNLCPSPSMLQFQFQAFSYFNLIAFAISTLLRHELVLAVDP</sequence>
<dbReference type="EMBL" id="JAYKXN010000002">
    <property type="protein sequence ID" value="KAK7310069.1"/>
    <property type="molecule type" value="Genomic_DNA"/>
</dbReference>
<proteinExistence type="predicted"/>
<dbReference type="AlphaFoldDB" id="A0AAN9PU53"/>
<keyword evidence="2" id="KW-1185">Reference proteome</keyword>
<name>A0AAN9PU53_CLITE</name>
<accession>A0AAN9PU53</accession>
<evidence type="ECO:0000313" key="2">
    <source>
        <dbReference type="Proteomes" id="UP001359559"/>
    </source>
</evidence>
<evidence type="ECO:0000313" key="1">
    <source>
        <dbReference type="EMBL" id="KAK7310069.1"/>
    </source>
</evidence>
<dbReference type="Proteomes" id="UP001359559">
    <property type="component" value="Unassembled WGS sequence"/>
</dbReference>
<reference evidence="1 2" key="1">
    <citation type="submission" date="2024-01" db="EMBL/GenBank/DDBJ databases">
        <title>The genomes of 5 underutilized Papilionoideae crops provide insights into root nodulation and disease resistance.</title>
        <authorList>
            <person name="Yuan L."/>
        </authorList>
    </citation>
    <scope>NUCLEOTIDE SEQUENCE [LARGE SCALE GENOMIC DNA]</scope>
    <source>
        <strain evidence="1">LY-2023</strain>
        <tissue evidence="1">Leaf</tissue>
    </source>
</reference>
<organism evidence="1 2">
    <name type="scientific">Clitoria ternatea</name>
    <name type="common">Butterfly pea</name>
    <dbReference type="NCBI Taxonomy" id="43366"/>
    <lineage>
        <taxon>Eukaryota</taxon>
        <taxon>Viridiplantae</taxon>
        <taxon>Streptophyta</taxon>
        <taxon>Embryophyta</taxon>
        <taxon>Tracheophyta</taxon>
        <taxon>Spermatophyta</taxon>
        <taxon>Magnoliopsida</taxon>
        <taxon>eudicotyledons</taxon>
        <taxon>Gunneridae</taxon>
        <taxon>Pentapetalae</taxon>
        <taxon>rosids</taxon>
        <taxon>fabids</taxon>
        <taxon>Fabales</taxon>
        <taxon>Fabaceae</taxon>
        <taxon>Papilionoideae</taxon>
        <taxon>50 kb inversion clade</taxon>
        <taxon>NPAAA clade</taxon>
        <taxon>indigoferoid/millettioid clade</taxon>
        <taxon>Phaseoleae</taxon>
        <taxon>Clitoria</taxon>
    </lineage>
</organism>